<proteinExistence type="predicted"/>
<reference evidence="1 2" key="2">
    <citation type="journal article" date="2022" name="Mol. Ecol. Resour.">
        <title>The genomes of chicory, endive, great burdock and yacon provide insights into Asteraceae paleo-polyploidization history and plant inulin production.</title>
        <authorList>
            <person name="Fan W."/>
            <person name="Wang S."/>
            <person name="Wang H."/>
            <person name="Wang A."/>
            <person name="Jiang F."/>
            <person name="Liu H."/>
            <person name="Zhao H."/>
            <person name="Xu D."/>
            <person name="Zhang Y."/>
        </authorList>
    </citation>
    <scope>NUCLEOTIDE SEQUENCE [LARGE SCALE GENOMIC DNA]</scope>
    <source>
        <strain evidence="2">cv. Yunnan</strain>
        <tissue evidence="1">Leaves</tissue>
    </source>
</reference>
<dbReference type="EMBL" id="CM042023">
    <property type="protein sequence ID" value="KAI3813913.1"/>
    <property type="molecule type" value="Genomic_DNA"/>
</dbReference>
<accession>A0ACB9J1V0</accession>
<protein>
    <submittedName>
        <fullName evidence="1">Uncharacterized protein</fullName>
    </submittedName>
</protein>
<sequence>MKDNWFLLLSLVVEGFVHFCVFESIFFVSTLSWPPPFYFWPLFFIAQFLSCRSIDSSQISSNVNCDRKGNYSAAICCCRVA</sequence>
<evidence type="ECO:0000313" key="1">
    <source>
        <dbReference type="EMBL" id="KAI3813913.1"/>
    </source>
</evidence>
<gene>
    <name evidence="1" type="ORF">L1987_18648</name>
</gene>
<evidence type="ECO:0000313" key="2">
    <source>
        <dbReference type="Proteomes" id="UP001056120"/>
    </source>
</evidence>
<organism evidence="1 2">
    <name type="scientific">Smallanthus sonchifolius</name>
    <dbReference type="NCBI Taxonomy" id="185202"/>
    <lineage>
        <taxon>Eukaryota</taxon>
        <taxon>Viridiplantae</taxon>
        <taxon>Streptophyta</taxon>
        <taxon>Embryophyta</taxon>
        <taxon>Tracheophyta</taxon>
        <taxon>Spermatophyta</taxon>
        <taxon>Magnoliopsida</taxon>
        <taxon>eudicotyledons</taxon>
        <taxon>Gunneridae</taxon>
        <taxon>Pentapetalae</taxon>
        <taxon>asterids</taxon>
        <taxon>campanulids</taxon>
        <taxon>Asterales</taxon>
        <taxon>Asteraceae</taxon>
        <taxon>Asteroideae</taxon>
        <taxon>Heliantheae alliance</taxon>
        <taxon>Millerieae</taxon>
        <taxon>Smallanthus</taxon>
    </lineage>
</organism>
<reference evidence="2" key="1">
    <citation type="journal article" date="2022" name="Mol. Ecol. Resour.">
        <title>The genomes of chicory, endive, great burdock and yacon provide insights into Asteraceae palaeo-polyploidization history and plant inulin production.</title>
        <authorList>
            <person name="Fan W."/>
            <person name="Wang S."/>
            <person name="Wang H."/>
            <person name="Wang A."/>
            <person name="Jiang F."/>
            <person name="Liu H."/>
            <person name="Zhao H."/>
            <person name="Xu D."/>
            <person name="Zhang Y."/>
        </authorList>
    </citation>
    <scope>NUCLEOTIDE SEQUENCE [LARGE SCALE GENOMIC DNA]</scope>
    <source>
        <strain evidence="2">cv. Yunnan</strain>
    </source>
</reference>
<name>A0ACB9J1V0_9ASTR</name>
<keyword evidence="2" id="KW-1185">Reference proteome</keyword>
<comment type="caution">
    <text evidence="1">The sequence shown here is derived from an EMBL/GenBank/DDBJ whole genome shotgun (WGS) entry which is preliminary data.</text>
</comment>
<dbReference type="Proteomes" id="UP001056120">
    <property type="component" value="Linkage Group LG06"/>
</dbReference>